<protein>
    <submittedName>
        <fullName evidence="2">Uncharacterized protein</fullName>
    </submittedName>
</protein>
<sequence length="54" mass="6438">MFGNFGRPIWSNYTICSLPKVFRNPIFGSFVTRLRISSYQVRVNKPLKTIYYLF</sequence>
<dbReference type="AlphaFoldDB" id="A0A914MZH3"/>
<dbReference type="WBParaSite" id="Minc3s02836g31746">
    <property type="protein sequence ID" value="Minc3s02836g31746"/>
    <property type="gene ID" value="Minc3s02836g31746"/>
</dbReference>
<keyword evidence="1" id="KW-1185">Reference proteome</keyword>
<reference evidence="2" key="1">
    <citation type="submission" date="2022-11" db="UniProtKB">
        <authorList>
            <consortium name="WormBaseParasite"/>
        </authorList>
    </citation>
    <scope>IDENTIFICATION</scope>
</reference>
<name>A0A914MZH3_MELIC</name>
<evidence type="ECO:0000313" key="2">
    <source>
        <dbReference type="WBParaSite" id="Minc3s02836g31746"/>
    </source>
</evidence>
<organism evidence="1 2">
    <name type="scientific">Meloidogyne incognita</name>
    <name type="common">Southern root-knot nematode worm</name>
    <name type="synonym">Oxyuris incognita</name>
    <dbReference type="NCBI Taxonomy" id="6306"/>
    <lineage>
        <taxon>Eukaryota</taxon>
        <taxon>Metazoa</taxon>
        <taxon>Ecdysozoa</taxon>
        <taxon>Nematoda</taxon>
        <taxon>Chromadorea</taxon>
        <taxon>Rhabditida</taxon>
        <taxon>Tylenchina</taxon>
        <taxon>Tylenchomorpha</taxon>
        <taxon>Tylenchoidea</taxon>
        <taxon>Meloidogynidae</taxon>
        <taxon>Meloidogyninae</taxon>
        <taxon>Meloidogyne</taxon>
        <taxon>Meloidogyne incognita group</taxon>
    </lineage>
</organism>
<accession>A0A914MZH3</accession>
<proteinExistence type="predicted"/>
<dbReference type="Proteomes" id="UP000887563">
    <property type="component" value="Unplaced"/>
</dbReference>
<evidence type="ECO:0000313" key="1">
    <source>
        <dbReference type="Proteomes" id="UP000887563"/>
    </source>
</evidence>